<accession>A0ABN1ML13</accession>
<dbReference type="EMBL" id="BAAAFH010000003">
    <property type="protein sequence ID" value="GAA0873932.1"/>
    <property type="molecule type" value="Genomic_DNA"/>
</dbReference>
<evidence type="ECO:0008006" key="3">
    <source>
        <dbReference type="Google" id="ProtNLM"/>
    </source>
</evidence>
<sequence length="313" mass="34583">MKKLIYYSACICLLAATSCSRNFENKEEVYETNVKGFFNMNDEDENPAFTILALEKVINDWDGGGDNPAYEPSASTDKLIKVEIKGETTASDVDLGITEANLELFDAKSKKTYSPIVSLSNGVTFGGLMERMASGYVVYSIPMESNLDDLYIGINKELATADLSKVDVASLLPLKKNGALEESTIAINQTKVVEDIIFELQKTYVFGNLTVNVSDDVVAKYKETYFDDPAEAFIKLEIEVQNGSSSDNAFVDEPYLVTEYGIYSKVYDMGEFPSTIEPNGTYKTSLYYKVPAGTKILGLIGENMEGKDYSIEL</sequence>
<protein>
    <recommendedName>
        <fullName evidence="3">DUF4352 domain-containing protein</fullName>
    </recommendedName>
</protein>
<keyword evidence="2" id="KW-1185">Reference proteome</keyword>
<evidence type="ECO:0000313" key="2">
    <source>
        <dbReference type="Proteomes" id="UP001501126"/>
    </source>
</evidence>
<dbReference type="RefSeq" id="WP_343784468.1">
    <property type="nucleotide sequence ID" value="NZ_BAAAFH010000003.1"/>
</dbReference>
<reference evidence="1 2" key="1">
    <citation type="journal article" date="2019" name="Int. J. Syst. Evol. Microbiol.">
        <title>The Global Catalogue of Microorganisms (GCM) 10K type strain sequencing project: providing services to taxonomists for standard genome sequencing and annotation.</title>
        <authorList>
            <consortium name="The Broad Institute Genomics Platform"/>
            <consortium name="The Broad Institute Genome Sequencing Center for Infectious Disease"/>
            <person name="Wu L."/>
            <person name="Ma J."/>
        </authorList>
    </citation>
    <scope>NUCLEOTIDE SEQUENCE [LARGE SCALE GENOMIC DNA]</scope>
    <source>
        <strain evidence="1 2">JCM 16083</strain>
    </source>
</reference>
<organism evidence="1 2">
    <name type="scientific">Wandonia haliotis</name>
    <dbReference type="NCBI Taxonomy" id="574963"/>
    <lineage>
        <taxon>Bacteria</taxon>
        <taxon>Pseudomonadati</taxon>
        <taxon>Bacteroidota</taxon>
        <taxon>Flavobacteriia</taxon>
        <taxon>Flavobacteriales</taxon>
        <taxon>Crocinitomicaceae</taxon>
        <taxon>Wandonia</taxon>
    </lineage>
</organism>
<evidence type="ECO:0000313" key="1">
    <source>
        <dbReference type="EMBL" id="GAA0873932.1"/>
    </source>
</evidence>
<proteinExistence type="predicted"/>
<dbReference type="Proteomes" id="UP001501126">
    <property type="component" value="Unassembled WGS sequence"/>
</dbReference>
<dbReference type="PROSITE" id="PS51257">
    <property type="entry name" value="PROKAR_LIPOPROTEIN"/>
    <property type="match status" value="1"/>
</dbReference>
<gene>
    <name evidence="1" type="ORF">GCM10009118_03400</name>
</gene>
<comment type="caution">
    <text evidence="1">The sequence shown here is derived from an EMBL/GenBank/DDBJ whole genome shotgun (WGS) entry which is preliminary data.</text>
</comment>
<name>A0ABN1ML13_9FLAO</name>